<keyword evidence="5" id="KW-0732">Signal</keyword>
<dbReference type="InterPro" id="IPR038765">
    <property type="entry name" value="Papain-like_cys_pep_sf"/>
</dbReference>
<dbReference type="EC" id="2.3.2.15" evidence="1"/>
<keyword evidence="3" id="KW-0808">Transferase</keyword>
<evidence type="ECO:0000313" key="8">
    <source>
        <dbReference type="Proteomes" id="UP000663570"/>
    </source>
</evidence>
<name>A0ABX7MC90_9RHOO</name>
<evidence type="ECO:0000256" key="1">
    <source>
        <dbReference type="ARBA" id="ARBA00012468"/>
    </source>
</evidence>
<keyword evidence="4" id="KW-0479">Metal-binding</keyword>
<dbReference type="InterPro" id="IPR040409">
    <property type="entry name" value="PCS-like"/>
</dbReference>
<dbReference type="PROSITE" id="PS51443">
    <property type="entry name" value="PCS"/>
    <property type="match status" value="1"/>
</dbReference>
<evidence type="ECO:0000313" key="7">
    <source>
        <dbReference type="EMBL" id="QSI78055.1"/>
    </source>
</evidence>
<keyword evidence="2" id="KW-0104">Cadmium</keyword>
<gene>
    <name evidence="7" type="ORF">JY500_05270</name>
</gene>
<dbReference type="Gene3D" id="3.90.70.30">
    <property type="entry name" value="Phytochelatin synthase, N-terminal domain"/>
    <property type="match status" value="1"/>
</dbReference>
<dbReference type="InterPro" id="IPR007719">
    <property type="entry name" value="PCS_N"/>
</dbReference>
<dbReference type="PANTHER" id="PTHR33447:SF20">
    <property type="entry name" value="GLUTATHIONE GAMMA-GLUTAMYLCYSTEINYLTRANSFERASE"/>
    <property type="match status" value="1"/>
</dbReference>
<organism evidence="7 8">
    <name type="scientific">Niveibacterium microcysteis</name>
    <dbReference type="NCBI Taxonomy" id="2811415"/>
    <lineage>
        <taxon>Bacteria</taxon>
        <taxon>Pseudomonadati</taxon>
        <taxon>Pseudomonadota</taxon>
        <taxon>Betaproteobacteria</taxon>
        <taxon>Rhodocyclales</taxon>
        <taxon>Rhodocyclaceae</taxon>
        <taxon>Niveibacterium</taxon>
    </lineage>
</organism>
<evidence type="ECO:0000256" key="2">
    <source>
        <dbReference type="ARBA" id="ARBA00022539"/>
    </source>
</evidence>
<evidence type="ECO:0000259" key="6">
    <source>
        <dbReference type="PROSITE" id="PS51443"/>
    </source>
</evidence>
<proteinExistence type="predicted"/>
<evidence type="ECO:0000256" key="5">
    <source>
        <dbReference type="SAM" id="SignalP"/>
    </source>
</evidence>
<sequence>MPLCRFGLAALVSLALIAPAMADDPATPALLPFNSSAGMARLAHASGTADFPALANQFEPQSNRAFCGPTTAAIVLNAIHAGRGDAPHDRSRLRPEDEKHLPAGFDLTVPRFTQESVIEQGPKTRAQVLGEPITLGGKTVQDGGYQLRQLDALLRGHGVSTRLVVATDSVSDAQIRHDLSENLERSSDYVIVNYRRDAVGQKGGAHISPLGAYDAESDSVLLMDVNPDSAGWVWMPLATLIRGMRTFDLVENRGYILVRSP</sequence>
<accession>A0ABX7MC90</accession>
<dbReference type="Proteomes" id="UP000663570">
    <property type="component" value="Chromosome"/>
</dbReference>
<protein>
    <recommendedName>
        <fullName evidence="1">glutathione gamma-glutamylcysteinyltransferase</fullName>
        <ecNumber evidence="1">2.3.2.15</ecNumber>
    </recommendedName>
</protein>
<reference evidence="7 8" key="1">
    <citation type="submission" date="2021-02" db="EMBL/GenBank/DDBJ databases">
        <title>Niveibacterium changnyeongensis HC41.</title>
        <authorList>
            <person name="Kang M."/>
        </authorList>
    </citation>
    <scope>NUCLEOTIDE SEQUENCE [LARGE SCALE GENOMIC DNA]</scope>
    <source>
        <strain evidence="7 8">HC41</strain>
    </source>
</reference>
<dbReference type="SUPFAM" id="SSF54001">
    <property type="entry name" value="Cysteine proteinases"/>
    <property type="match status" value="1"/>
</dbReference>
<dbReference type="RefSeq" id="WP_206255324.1">
    <property type="nucleotide sequence ID" value="NZ_CP071060.1"/>
</dbReference>
<dbReference type="PANTHER" id="PTHR33447">
    <property type="entry name" value="GLUTATHIONE GAMMA-GLUTAMYLCYSTEINYLTRANSFERASE"/>
    <property type="match status" value="1"/>
</dbReference>
<feature type="chain" id="PRO_5046601986" description="glutathione gamma-glutamylcysteinyltransferase" evidence="5">
    <location>
        <begin position="23"/>
        <end position="261"/>
    </location>
</feature>
<feature type="domain" description="Peptidase C83" evidence="6">
    <location>
        <begin position="14"/>
        <end position="261"/>
    </location>
</feature>
<dbReference type="Pfam" id="PF05023">
    <property type="entry name" value="Phytochelatin"/>
    <property type="match status" value="2"/>
</dbReference>
<evidence type="ECO:0000256" key="4">
    <source>
        <dbReference type="ARBA" id="ARBA00022723"/>
    </source>
</evidence>
<dbReference type="InterPro" id="IPR038156">
    <property type="entry name" value="PCS_N_sf"/>
</dbReference>
<dbReference type="EMBL" id="CP071060">
    <property type="protein sequence ID" value="QSI78055.1"/>
    <property type="molecule type" value="Genomic_DNA"/>
</dbReference>
<keyword evidence="8" id="KW-1185">Reference proteome</keyword>
<feature type="signal peptide" evidence="5">
    <location>
        <begin position="1"/>
        <end position="22"/>
    </location>
</feature>
<evidence type="ECO:0000256" key="3">
    <source>
        <dbReference type="ARBA" id="ARBA00022679"/>
    </source>
</evidence>